<keyword evidence="3" id="KW-0804">Transcription</keyword>
<gene>
    <name evidence="7" type="ORF">FANTH_10761</name>
</gene>
<evidence type="ECO:0000256" key="1">
    <source>
        <dbReference type="ARBA" id="ARBA00023015"/>
    </source>
</evidence>
<name>A0A8H4Z113_9HYPO</name>
<accession>A0A8H4Z113</accession>
<proteinExistence type="predicted"/>
<dbReference type="InterPro" id="IPR046347">
    <property type="entry name" value="bZIP_sf"/>
</dbReference>
<dbReference type="GO" id="GO:0000978">
    <property type="term" value="F:RNA polymerase II cis-regulatory region sequence-specific DNA binding"/>
    <property type="evidence" value="ECO:0007669"/>
    <property type="project" value="TreeGrafter"/>
</dbReference>
<evidence type="ECO:0000313" key="8">
    <source>
        <dbReference type="Proteomes" id="UP000573603"/>
    </source>
</evidence>
<dbReference type="Gene3D" id="1.20.5.170">
    <property type="match status" value="1"/>
</dbReference>
<reference evidence="7 8" key="1">
    <citation type="journal article" date="2020" name="BMC Genomics">
        <title>Correction to: Identification and distribution of gene clusters required for synthesis of sphingolipid metabolism inhibitors in diverse species of the filamentous fungus Fusarium.</title>
        <authorList>
            <person name="Kim H.S."/>
            <person name="Lohmar J.M."/>
            <person name="Busman M."/>
            <person name="Brown D.W."/>
            <person name="Naumann T.A."/>
            <person name="Divon H.H."/>
            <person name="Lysoe E."/>
            <person name="Uhlig S."/>
            <person name="Proctor R.H."/>
        </authorList>
    </citation>
    <scope>NUCLEOTIDE SEQUENCE [LARGE SCALE GENOMIC DNA]</scope>
    <source>
        <strain evidence="7 8">NRRL 25214</strain>
    </source>
</reference>
<evidence type="ECO:0000256" key="4">
    <source>
        <dbReference type="SAM" id="Coils"/>
    </source>
</evidence>
<feature type="domain" description="BZIP" evidence="6">
    <location>
        <begin position="203"/>
        <end position="262"/>
    </location>
</feature>
<evidence type="ECO:0000259" key="6">
    <source>
        <dbReference type="PROSITE" id="PS50217"/>
    </source>
</evidence>
<evidence type="ECO:0000256" key="5">
    <source>
        <dbReference type="SAM" id="MobiDB-lite"/>
    </source>
</evidence>
<feature type="region of interest" description="Disordered" evidence="5">
    <location>
        <begin position="84"/>
        <end position="104"/>
    </location>
</feature>
<keyword evidence="4" id="KW-0175">Coiled coil</keyword>
<dbReference type="SMART" id="SM00338">
    <property type="entry name" value="BRLZ"/>
    <property type="match status" value="1"/>
</dbReference>
<dbReference type="GO" id="GO:0005634">
    <property type="term" value="C:nucleus"/>
    <property type="evidence" value="ECO:0007669"/>
    <property type="project" value="TreeGrafter"/>
</dbReference>
<dbReference type="PANTHER" id="PTHR23351">
    <property type="entry name" value="FOS TRANSCRIPTION FACTOR-RELATED"/>
    <property type="match status" value="1"/>
</dbReference>
<dbReference type="InterPro" id="IPR000837">
    <property type="entry name" value="AP-1"/>
</dbReference>
<dbReference type="PANTHER" id="PTHR23351:SF24">
    <property type="entry name" value="ACTIVATING TRANSCRIPTION FACTOR 3-RELATED"/>
    <property type="match status" value="1"/>
</dbReference>
<evidence type="ECO:0000313" key="7">
    <source>
        <dbReference type="EMBL" id="KAF5237570.1"/>
    </source>
</evidence>
<evidence type="ECO:0000256" key="3">
    <source>
        <dbReference type="ARBA" id="ARBA00023163"/>
    </source>
</evidence>
<organism evidence="7 8">
    <name type="scientific">Fusarium anthophilum</name>
    <dbReference type="NCBI Taxonomy" id="48485"/>
    <lineage>
        <taxon>Eukaryota</taxon>
        <taxon>Fungi</taxon>
        <taxon>Dikarya</taxon>
        <taxon>Ascomycota</taxon>
        <taxon>Pezizomycotina</taxon>
        <taxon>Sordariomycetes</taxon>
        <taxon>Hypocreomycetidae</taxon>
        <taxon>Hypocreales</taxon>
        <taxon>Nectriaceae</taxon>
        <taxon>Fusarium</taxon>
        <taxon>Fusarium fujikuroi species complex</taxon>
    </lineage>
</organism>
<dbReference type="Proteomes" id="UP000573603">
    <property type="component" value="Unassembled WGS sequence"/>
</dbReference>
<dbReference type="PROSITE" id="PS50217">
    <property type="entry name" value="BZIP"/>
    <property type="match status" value="1"/>
</dbReference>
<feature type="region of interest" description="Disordered" evidence="5">
    <location>
        <begin position="140"/>
        <end position="170"/>
    </location>
</feature>
<keyword evidence="8" id="KW-1185">Reference proteome</keyword>
<dbReference type="CDD" id="cd14687">
    <property type="entry name" value="bZIP_ATF2"/>
    <property type="match status" value="1"/>
</dbReference>
<dbReference type="AlphaFoldDB" id="A0A8H4Z113"/>
<keyword evidence="1" id="KW-0805">Transcription regulation</keyword>
<evidence type="ECO:0000256" key="2">
    <source>
        <dbReference type="ARBA" id="ARBA00023125"/>
    </source>
</evidence>
<dbReference type="SUPFAM" id="SSF57959">
    <property type="entry name" value="Leucine zipper domain"/>
    <property type="match status" value="1"/>
</dbReference>
<dbReference type="PROSITE" id="PS00036">
    <property type="entry name" value="BZIP_BASIC"/>
    <property type="match status" value="1"/>
</dbReference>
<dbReference type="EMBL" id="JABEVY010000303">
    <property type="protein sequence ID" value="KAF5237570.1"/>
    <property type="molecule type" value="Genomic_DNA"/>
</dbReference>
<dbReference type="InterPro" id="IPR004827">
    <property type="entry name" value="bZIP"/>
</dbReference>
<comment type="caution">
    <text evidence="7">The sequence shown here is derived from an EMBL/GenBank/DDBJ whole genome shotgun (WGS) entry which is preliminary data.</text>
</comment>
<keyword evidence="2" id="KW-0238">DNA-binding</keyword>
<dbReference type="GO" id="GO:0000981">
    <property type="term" value="F:DNA-binding transcription factor activity, RNA polymerase II-specific"/>
    <property type="evidence" value="ECO:0007669"/>
    <property type="project" value="TreeGrafter"/>
</dbReference>
<protein>
    <recommendedName>
        <fullName evidence="6">BZIP domain-containing protein</fullName>
    </recommendedName>
</protein>
<sequence>MEQCPSAHADQTLDVSAVGNLDATSNFLAAPWFYASNDDNHQYALNESAEYIPRYLNDQTVVEWFEPLFSQAYSTLQQDSSFTSLTTPPNNVECPPESCVPQLRSESPILSRSTSTIDYRPESLKKPNHSDITYVSSSPEVTEHYHAQPTQPEAKKRRVSSGIESTMSLPEDILTASVQREPEARPTTKRRDTVDKTDTSYIKKVRERNKRAATKVRIKQREQEKNLESAEKKLQEANHRLTECVKELTHQVHDLKMQLLQHGTCDCVLIQEYIGNEANRYVQETSG</sequence>
<feature type="coiled-coil region" evidence="4">
    <location>
        <begin position="202"/>
        <end position="247"/>
    </location>
</feature>